<dbReference type="EMBL" id="BARS01051671">
    <property type="protein sequence ID" value="GAG47630.1"/>
    <property type="molecule type" value="Genomic_DNA"/>
</dbReference>
<evidence type="ECO:0000313" key="1">
    <source>
        <dbReference type="EMBL" id="GAG47630.1"/>
    </source>
</evidence>
<dbReference type="AlphaFoldDB" id="X0XW77"/>
<name>X0XW77_9ZZZZ</name>
<proteinExistence type="predicted"/>
<comment type="caution">
    <text evidence="1">The sequence shown here is derived from an EMBL/GenBank/DDBJ whole genome shotgun (WGS) entry which is preliminary data.</text>
</comment>
<accession>X0XW77</accession>
<organism evidence="1">
    <name type="scientific">marine sediment metagenome</name>
    <dbReference type="NCBI Taxonomy" id="412755"/>
    <lineage>
        <taxon>unclassified sequences</taxon>
        <taxon>metagenomes</taxon>
        <taxon>ecological metagenomes</taxon>
    </lineage>
</organism>
<protein>
    <submittedName>
        <fullName evidence="1">Uncharacterized protein</fullName>
    </submittedName>
</protein>
<sequence>MEIKKLTIQTTDKDKRKAYFVMESQRDLNNNELIVCIAVEGETGYYKTDWRWGENIDEAEAIARGKNELMGISSEESCKIVLSSMRKGAVETPRF</sequence>
<reference evidence="1" key="1">
    <citation type="journal article" date="2014" name="Front. Microbiol.">
        <title>High frequency of phylogenetically diverse reductive dehalogenase-homologous genes in deep subseafloor sedimentary metagenomes.</title>
        <authorList>
            <person name="Kawai M."/>
            <person name="Futagami T."/>
            <person name="Toyoda A."/>
            <person name="Takaki Y."/>
            <person name="Nishi S."/>
            <person name="Hori S."/>
            <person name="Arai W."/>
            <person name="Tsubouchi T."/>
            <person name="Morono Y."/>
            <person name="Uchiyama I."/>
            <person name="Ito T."/>
            <person name="Fujiyama A."/>
            <person name="Inagaki F."/>
            <person name="Takami H."/>
        </authorList>
    </citation>
    <scope>NUCLEOTIDE SEQUENCE</scope>
    <source>
        <strain evidence="1">Expedition CK06-06</strain>
    </source>
</reference>
<gene>
    <name evidence="1" type="ORF">S01H1_76918</name>
</gene>